<accession>A4C451</accession>
<organism evidence="1 2">
    <name type="scientific">Pseudoalteromonas tunicata D2</name>
    <dbReference type="NCBI Taxonomy" id="87626"/>
    <lineage>
        <taxon>Bacteria</taxon>
        <taxon>Pseudomonadati</taxon>
        <taxon>Pseudomonadota</taxon>
        <taxon>Gammaproteobacteria</taxon>
        <taxon>Alteromonadales</taxon>
        <taxon>Pseudoalteromonadaceae</taxon>
        <taxon>Pseudoalteromonas</taxon>
    </lineage>
</organism>
<dbReference type="PANTHER" id="PTHR38834">
    <property type="entry name" value="PERIPLASMIC SUBSTRATE BINDING PROTEIN FAMILY 3"/>
    <property type="match status" value="1"/>
</dbReference>
<protein>
    <submittedName>
        <fullName evidence="1">ABC-type amino acid transport/signal transduction systems, periplasmic component/domain</fullName>
    </submittedName>
</protein>
<gene>
    <name evidence="1" type="ORF">PTD2_02151</name>
</gene>
<dbReference type="AlphaFoldDB" id="A4C451"/>
<dbReference type="SUPFAM" id="SSF53850">
    <property type="entry name" value="Periplasmic binding protein-like II"/>
    <property type="match status" value="1"/>
</dbReference>
<keyword evidence="2" id="KW-1185">Reference proteome</keyword>
<dbReference type="HOGENOM" id="CLU_064076_1_2_6"/>
<dbReference type="eggNOG" id="COG0834">
    <property type="taxonomic scope" value="Bacteria"/>
</dbReference>
<evidence type="ECO:0000313" key="1">
    <source>
        <dbReference type="EMBL" id="EAR30333.1"/>
    </source>
</evidence>
<dbReference type="PANTHER" id="PTHR38834:SF3">
    <property type="entry name" value="SOLUTE-BINDING PROTEIN FAMILY 3_N-TERMINAL DOMAIN-CONTAINING PROTEIN"/>
    <property type="match status" value="1"/>
</dbReference>
<proteinExistence type="predicted"/>
<dbReference type="STRING" id="87626.PTD2_02151"/>
<dbReference type="OrthoDB" id="8587856at2"/>
<name>A4C451_9GAMM</name>
<dbReference type="EMBL" id="AAOH01000001">
    <property type="protein sequence ID" value="EAR30333.1"/>
    <property type="molecule type" value="Genomic_DNA"/>
</dbReference>
<dbReference type="Proteomes" id="UP000006201">
    <property type="component" value="Unassembled WGS sequence"/>
</dbReference>
<reference evidence="1 2" key="1">
    <citation type="submission" date="2006-02" db="EMBL/GenBank/DDBJ databases">
        <authorList>
            <person name="Moran M.A."/>
            <person name="Kjelleberg S."/>
            <person name="Egan S."/>
            <person name="Saunders N."/>
            <person name="Thomas T."/>
            <person name="Ferriera S."/>
            <person name="Johnson J."/>
            <person name="Kravitz S."/>
            <person name="Halpern A."/>
            <person name="Remington K."/>
            <person name="Beeson K."/>
            <person name="Tran B."/>
            <person name="Rogers Y.-H."/>
            <person name="Friedman R."/>
            <person name="Venter J.C."/>
        </authorList>
    </citation>
    <scope>NUCLEOTIDE SEQUENCE [LARGE SCALE GENOMIC DNA]</scope>
    <source>
        <strain evidence="1 2">D2</strain>
    </source>
</reference>
<sequence>MKALILIRLFCLTLLLVTQLAYSKPLRVVTEDLPPFQVVENNKVVGGTSYFLVKQILERAGLNTTIEILPWARAYETALHDENVLIFTLVKTVERANNFHWLYKIDSIGYCYYGLKDNASLVTLNKAKLLDVTVSAVRGSFEANRLVASGFIESKNLVLTVTYKEAWDLVRLGRVDVTYASDFHAKNILNQINPSEPQFVQILKSDVKQNLYLAAGKNIAPDLLSKLQTIIKTMPEPDSNL</sequence>
<comment type="caution">
    <text evidence="1">The sequence shown here is derived from an EMBL/GenBank/DDBJ whole genome shotgun (WGS) entry which is preliminary data.</text>
</comment>
<dbReference type="Gene3D" id="3.40.190.10">
    <property type="entry name" value="Periplasmic binding protein-like II"/>
    <property type="match status" value="2"/>
</dbReference>
<evidence type="ECO:0000313" key="2">
    <source>
        <dbReference type="Proteomes" id="UP000006201"/>
    </source>
</evidence>